<evidence type="ECO:0000256" key="1">
    <source>
        <dbReference type="SAM" id="MobiDB-lite"/>
    </source>
</evidence>
<reference evidence="2 3" key="1">
    <citation type="submission" date="2011-02" db="EMBL/GenBank/DDBJ databases">
        <title>The Genome Sequence of Sphaeroforma arctica JP610.</title>
        <authorList>
            <consortium name="The Broad Institute Genome Sequencing Platform"/>
            <person name="Russ C."/>
            <person name="Cuomo C."/>
            <person name="Young S.K."/>
            <person name="Zeng Q."/>
            <person name="Gargeya S."/>
            <person name="Alvarado L."/>
            <person name="Berlin A."/>
            <person name="Chapman S.B."/>
            <person name="Chen Z."/>
            <person name="Freedman E."/>
            <person name="Gellesch M."/>
            <person name="Goldberg J."/>
            <person name="Griggs A."/>
            <person name="Gujja S."/>
            <person name="Heilman E."/>
            <person name="Heiman D."/>
            <person name="Howarth C."/>
            <person name="Mehta T."/>
            <person name="Neiman D."/>
            <person name="Pearson M."/>
            <person name="Roberts A."/>
            <person name="Saif S."/>
            <person name="Shea T."/>
            <person name="Shenoy N."/>
            <person name="Sisk P."/>
            <person name="Stolte C."/>
            <person name="Sykes S."/>
            <person name="White J."/>
            <person name="Yandava C."/>
            <person name="Burger G."/>
            <person name="Gray M.W."/>
            <person name="Holland P.W.H."/>
            <person name="King N."/>
            <person name="Lang F.B.F."/>
            <person name="Roger A.J."/>
            <person name="Ruiz-Trillo I."/>
            <person name="Haas B."/>
            <person name="Nusbaum C."/>
            <person name="Birren B."/>
        </authorList>
    </citation>
    <scope>NUCLEOTIDE SEQUENCE [LARGE SCALE GENOMIC DNA]</scope>
    <source>
        <strain evidence="2 3">JP610</strain>
    </source>
</reference>
<proteinExistence type="predicted"/>
<evidence type="ECO:0000313" key="3">
    <source>
        <dbReference type="Proteomes" id="UP000054560"/>
    </source>
</evidence>
<dbReference type="GeneID" id="25917194"/>
<dbReference type="AlphaFoldDB" id="A0A0L0F267"/>
<feature type="non-terminal residue" evidence="2">
    <location>
        <position position="64"/>
    </location>
</feature>
<sequence length="64" mass="6992">VEWSTEMDCFRTVANELCIFYHFRQSIRAQRMDSCAPDVARTTPADGADEADTSSAVASQSSTG</sequence>
<evidence type="ECO:0000313" key="2">
    <source>
        <dbReference type="EMBL" id="KNC70782.1"/>
    </source>
</evidence>
<organism evidence="2 3">
    <name type="scientific">Sphaeroforma arctica JP610</name>
    <dbReference type="NCBI Taxonomy" id="667725"/>
    <lineage>
        <taxon>Eukaryota</taxon>
        <taxon>Ichthyosporea</taxon>
        <taxon>Ichthyophonida</taxon>
        <taxon>Sphaeroforma</taxon>
    </lineage>
</organism>
<protein>
    <submittedName>
        <fullName evidence="2">Uncharacterized protein</fullName>
    </submittedName>
</protein>
<feature type="compositionally biased region" description="Polar residues" evidence="1">
    <location>
        <begin position="53"/>
        <end position="64"/>
    </location>
</feature>
<gene>
    <name evidence="2" type="ORF">SARC_16690</name>
</gene>
<feature type="region of interest" description="Disordered" evidence="1">
    <location>
        <begin position="33"/>
        <end position="64"/>
    </location>
</feature>
<feature type="non-terminal residue" evidence="2">
    <location>
        <position position="1"/>
    </location>
</feature>
<dbReference type="Proteomes" id="UP000054560">
    <property type="component" value="Unassembled WGS sequence"/>
</dbReference>
<dbReference type="RefSeq" id="XP_014144684.1">
    <property type="nucleotide sequence ID" value="XM_014289209.1"/>
</dbReference>
<accession>A0A0L0F267</accession>
<name>A0A0L0F267_9EUKA</name>
<dbReference type="EMBL" id="KQ250247">
    <property type="protein sequence ID" value="KNC70782.1"/>
    <property type="molecule type" value="Genomic_DNA"/>
</dbReference>
<keyword evidence="3" id="KW-1185">Reference proteome</keyword>